<dbReference type="GO" id="GO:0005737">
    <property type="term" value="C:cytoplasm"/>
    <property type="evidence" value="ECO:0007669"/>
    <property type="project" value="TreeGrafter"/>
</dbReference>
<dbReference type="InterPro" id="IPR023209">
    <property type="entry name" value="DAO"/>
</dbReference>
<keyword evidence="4" id="KW-0274">FAD</keyword>
<dbReference type="PROSITE" id="PS00677">
    <property type="entry name" value="DAO"/>
    <property type="match status" value="1"/>
</dbReference>
<keyword evidence="9" id="KW-1185">Reference proteome</keyword>
<sequence>MPYPRAEAPSHVPDEETIESLLGQRNQTSKASSKVKPLQELNYLQRQRTGIIEPGKRKLRIQGDPWGHYFSWAGNVAHPEDARIYDILNPLCQRLQEYKMKETEDVTAIRELLDMVPTTDVQALASNLADDGRYEILVNDDTEIVITCRIGSKSVRLMQAMDIDANDSNSFGATKRAALSASKTRQLTPDPPMTIDLQQYLMALKLVQDSKWHELEERGQSIKDMKEEVGTGKTGHEASSKKLVQLHKEEARYKKDLTKFFKSLRATIREQYWLQKTAQQRALCRNACLEVQQSEETELQRILSVVKDHWQNKWNKLWLDDDFFHHYLLDQTAAQHGWDLVEDDIFIVTDRNRQVIFANIENLGELLFGREAMETLVRCLDMWTFFTPLPRPETSRHVVDEHIRRLHPGLDPSAVSIDHLHKAVMAVAHYGCWARKGDPYGKNMVRTLDTKFARSDMLDYPHALFPDFARAALGMASKMARFLIQPLDPAYYDECVRVFSSLPENARVSTDDEDFISLFALGVNGYTQRHRDVKDIDGGLAGLFSIGDYEGGNLCVPELGIKVPYRPGTCLIIRGGALDHLVQDFTGTRYFIICTNHESCRQHALRKMGDPRAKALPVDNKPLVGSQGGFDDSHDGAKDKDAPDDEDLGGGGLSEEDLDESDESDDDDMAAPCVNYRTDADDDLTYTNKQLHGPNVLLIEKKKTFDIAQDTMPPSQTVVIGAGVIGLSCALELQSAGQDDNNNSITIIARDFPTTFALVDPSTQINFTSPWGGAHNRWVPPTPGGPAHEARDHRLALATFRRMRALRAGHPEAGITFLRGVEYLESPGPEYEALARGGPDSAAAAALGIEGFRVLRGDELPDDRVRLGFEYDTWCVNPMVYCAFLLNRFVFRGGRVVRREVRDPGEVFEMRDLGGPVTMVVNASGTGFGDPKSFIIRGQTCLVANPCDATVTRQYADGRWAFSVPRGFEGGTIIGGTKEPDNWDRAPSPEVRERLCRDFVATYPSIADGSGSVTVLGDVVGRRPARRGGARLEREEVAPGRTVVHAYGLGGRGYELSWGVAETVAGLVAGAAGSTRARM</sequence>
<gene>
    <name evidence="8" type="ORF">VSDG_04034</name>
</gene>
<feature type="domain" description="FAD dependent oxidoreductase" evidence="7">
    <location>
        <begin position="718"/>
        <end position="1065"/>
    </location>
</feature>
<feature type="compositionally biased region" description="Basic and acidic residues" evidence="6">
    <location>
        <begin position="631"/>
        <end position="641"/>
    </location>
</feature>
<dbReference type="Gene3D" id="3.30.9.10">
    <property type="entry name" value="D-Amino Acid Oxidase, subunit A, domain 2"/>
    <property type="match status" value="1"/>
</dbReference>
<dbReference type="PANTHER" id="PTHR11530:SF26">
    <property type="entry name" value="FAD DEPENDENT OXIDOREDUCTASE SUPERFAMILY (AFU_ORTHOLOGUE AFUA_5G13940)"/>
    <property type="match status" value="1"/>
</dbReference>
<dbReference type="GO" id="GO:0003884">
    <property type="term" value="F:D-amino-acid oxidase activity"/>
    <property type="evidence" value="ECO:0007669"/>
    <property type="project" value="InterPro"/>
</dbReference>
<dbReference type="Gene3D" id="3.60.130.30">
    <property type="match status" value="1"/>
</dbReference>
<keyword evidence="5" id="KW-0560">Oxidoreductase</keyword>
<evidence type="ECO:0000256" key="6">
    <source>
        <dbReference type="SAM" id="MobiDB-lite"/>
    </source>
</evidence>
<evidence type="ECO:0000313" key="9">
    <source>
        <dbReference type="Proteomes" id="UP000284375"/>
    </source>
</evidence>
<dbReference type="PANTHER" id="PTHR11530">
    <property type="entry name" value="D-AMINO ACID OXIDASE"/>
    <property type="match status" value="1"/>
</dbReference>
<feature type="region of interest" description="Disordered" evidence="6">
    <location>
        <begin position="615"/>
        <end position="673"/>
    </location>
</feature>
<comment type="cofactor">
    <cofactor evidence="1">
        <name>FAD</name>
        <dbReference type="ChEBI" id="CHEBI:57692"/>
    </cofactor>
</comment>
<dbReference type="AlphaFoldDB" id="A0A423W7C4"/>
<comment type="similarity">
    <text evidence="2">Belongs to the DAMOX/DASOX family.</text>
</comment>
<dbReference type="Pfam" id="PF01266">
    <property type="entry name" value="DAO"/>
    <property type="match status" value="1"/>
</dbReference>
<dbReference type="STRING" id="252740.A0A423W7C4"/>
<evidence type="ECO:0000256" key="3">
    <source>
        <dbReference type="ARBA" id="ARBA00022630"/>
    </source>
</evidence>
<name>A0A423W7C4_CYTCH</name>
<feature type="compositionally biased region" description="Acidic residues" evidence="6">
    <location>
        <begin position="642"/>
        <end position="669"/>
    </location>
</feature>
<proteinExistence type="inferred from homology"/>
<keyword evidence="3" id="KW-0285">Flavoprotein</keyword>
<evidence type="ECO:0000256" key="4">
    <source>
        <dbReference type="ARBA" id="ARBA00022827"/>
    </source>
</evidence>
<dbReference type="GO" id="GO:0019478">
    <property type="term" value="P:D-amino acid catabolic process"/>
    <property type="evidence" value="ECO:0007669"/>
    <property type="project" value="TreeGrafter"/>
</dbReference>
<dbReference type="GO" id="GO:0071949">
    <property type="term" value="F:FAD binding"/>
    <property type="evidence" value="ECO:0007669"/>
    <property type="project" value="InterPro"/>
</dbReference>
<protein>
    <recommendedName>
        <fullName evidence="7">FAD dependent oxidoreductase domain-containing protein</fullName>
    </recommendedName>
</protein>
<dbReference type="Gene3D" id="3.40.50.720">
    <property type="entry name" value="NAD(P)-binding Rossmann-like Domain"/>
    <property type="match status" value="1"/>
</dbReference>
<dbReference type="SUPFAM" id="SSF54373">
    <property type="entry name" value="FAD-linked reductases, C-terminal domain"/>
    <property type="match status" value="1"/>
</dbReference>
<dbReference type="EMBL" id="LJZO01000011">
    <property type="protein sequence ID" value="ROV99252.1"/>
    <property type="molecule type" value="Genomic_DNA"/>
</dbReference>
<dbReference type="OrthoDB" id="4638065at2759"/>
<dbReference type="Proteomes" id="UP000284375">
    <property type="component" value="Unassembled WGS sequence"/>
</dbReference>
<evidence type="ECO:0000256" key="5">
    <source>
        <dbReference type="ARBA" id="ARBA00023002"/>
    </source>
</evidence>
<evidence type="ECO:0000259" key="7">
    <source>
        <dbReference type="Pfam" id="PF01266"/>
    </source>
</evidence>
<dbReference type="SUPFAM" id="SSF51971">
    <property type="entry name" value="Nucleotide-binding domain"/>
    <property type="match status" value="1"/>
</dbReference>
<comment type="caution">
    <text evidence="8">The sequence shown here is derived from an EMBL/GenBank/DDBJ whole genome shotgun (WGS) entry which is preliminary data.</text>
</comment>
<dbReference type="InterPro" id="IPR006076">
    <property type="entry name" value="FAD-dep_OxRdtase"/>
</dbReference>
<accession>A0A423W7C4</accession>
<organism evidence="8 9">
    <name type="scientific">Cytospora chrysosperma</name>
    <name type="common">Cytospora canker fungus</name>
    <name type="synonym">Sphaeria chrysosperma</name>
    <dbReference type="NCBI Taxonomy" id="252740"/>
    <lineage>
        <taxon>Eukaryota</taxon>
        <taxon>Fungi</taxon>
        <taxon>Dikarya</taxon>
        <taxon>Ascomycota</taxon>
        <taxon>Pezizomycotina</taxon>
        <taxon>Sordariomycetes</taxon>
        <taxon>Sordariomycetidae</taxon>
        <taxon>Diaporthales</taxon>
        <taxon>Cytosporaceae</taxon>
        <taxon>Cytospora</taxon>
    </lineage>
</organism>
<dbReference type="InterPro" id="IPR006181">
    <property type="entry name" value="D-amino_acid_oxidase_CS"/>
</dbReference>
<evidence type="ECO:0000256" key="1">
    <source>
        <dbReference type="ARBA" id="ARBA00001974"/>
    </source>
</evidence>
<evidence type="ECO:0000313" key="8">
    <source>
        <dbReference type="EMBL" id="ROV99252.1"/>
    </source>
</evidence>
<reference evidence="8 9" key="1">
    <citation type="submission" date="2015-09" db="EMBL/GenBank/DDBJ databases">
        <title>Host preference determinants of Valsa canker pathogens revealed by comparative genomics.</title>
        <authorList>
            <person name="Yin Z."/>
            <person name="Huang L."/>
        </authorList>
    </citation>
    <scope>NUCLEOTIDE SEQUENCE [LARGE SCALE GENOMIC DNA]</scope>
    <source>
        <strain evidence="8 9">YSFL</strain>
    </source>
</reference>
<evidence type="ECO:0000256" key="2">
    <source>
        <dbReference type="ARBA" id="ARBA00006730"/>
    </source>
</evidence>